<organism evidence="1 2">
    <name type="scientific">Dysgonomonas hofstadii</name>
    <dbReference type="NCBI Taxonomy" id="637886"/>
    <lineage>
        <taxon>Bacteria</taxon>
        <taxon>Pseudomonadati</taxon>
        <taxon>Bacteroidota</taxon>
        <taxon>Bacteroidia</taxon>
        <taxon>Bacteroidales</taxon>
        <taxon>Dysgonomonadaceae</taxon>
        <taxon>Dysgonomonas</taxon>
    </lineage>
</organism>
<name>A0A840CRE4_9BACT</name>
<dbReference type="NCBIfam" id="TIGR02757">
    <property type="entry name" value="TIGR02757 family protein"/>
    <property type="match status" value="1"/>
</dbReference>
<dbReference type="RefSeq" id="WP_183306060.1">
    <property type="nucleotide sequence ID" value="NZ_JACIEP010000003.1"/>
</dbReference>
<keyword evidence="2" id="KW-1185">Reference proteome</keyword>
<proteinExistence type="predicted"/>
<gene>
    <name evidence="1" type="ORF">GGR21_001001</name>
</gene>
<protein>
    <submittedName>
        <fullName evidence="1">Uncharacterized protein (TIGR02757 family)</fullName>
    </submittedName>
</protein>
<dbReference type="Proteomes" id="UP000555103">
    <property type="component" value="Unassembled WGS sequence"/>
</dbReference>
<reference evidence="1 2" key="1">
    <citation type="submission" date="2020-08" db="EMBL/GenBank/DDBJ databases">
        <title>Genomic Encyclopedia of Type Strains, Phase IV (KMG-IV): sequencing the most valuable type-strain genomes for metagenomic binning, comparative biology and taxonomic classification.</title>
        <authorList>
            <person name="Goeker M."/>
        </authorList>
    </citation>
    <scope>NUCLEOTIDE SEQUENCE [LARGE SCALE GENOMIC DNA]</scope>
    <source>
        <strain evidence="1 2">DSM 104969</strain>
    </source>
</reference>
<dbReference type="EMBL" id="JACIEP010000003">
    <property type="protein sequence ID" value="MBB4035112.1"/>
    <property type="molecule type" value="Genomic_DNA"/>
</dbReference>
<evidence type="ECO:0000313" key="1">
    <source>
        <dbReference type="EMBL" id="MBB4035112.1"/>
    </source>
</evidence>
<evidence type="ECO:0000313" key="2">
    <source>
        <dbReference type="Proteomes" id="UP000555103"/>
    </source>
</evidence>
<accession>A0A840CRE4</accession>
<dbReference type="AlphaFoldDB" id="A0A840CRE4"/>
<dbReference type="Pfam" id="PF09674">
    <property type="entry name" value="DUF2400"/>
    <property type="match status" value="1"/>
</dbReference>
<sequence>MKHQYLQDIKTLLDKKVEQYNTPAFIANDPICIPHSYTSKQDKEIMGFFASIFAWGQRKTIINKCRELSERMDNAPSDFVKNHNEQNLKSLLGFKHRTFNDTDLLYCIDFMKRHYKESNTLETAFFPHDDMDVESGLNHFQNYFFSSPDAPHRTRKHIPSPIQKSACKRLNMYLRWMVRNDNKRVDFGLWKKISPSSLICPLDLHVERTARMLGLLERDKPDWRAALELTANLQLLDKDDPVKYDFALFGISIEEKCIIKKI</sequence>
<dbReference type="InterPro" id="IPR014127">
    <property type="entry name" value="CHP02757"/>
</dbReference>
<comment type="caution">
    <text evidence="1">The sequence shown here is derived from an EMBL/GenBank/DDBJ whole genome shotgun (WGS) entry which is preliminary data.</text>
</comment>